<reference evidence="1 2" key="1">
    <citation type="submission" date="2014-06" db="EMBL/GenBank/DDBJ databases">
        <title>Functional and comparative genomic analyses of the Drosophila gut microbiota identify candidate symbiosis factors.</title>
        <authorList>
            <person name="Newell P.D."/>
            <person name="Chaston J.M."/>
            <person name="Douglas A.E."/>
        </authorList>
    </citation>
    <scope>NUCLEOTIDE SEQUENCE [LARGE SCALE GENOMIC DNA]</scope>
    <source>
        <strain evidence="1 2">DmCS_006</strain>
    </source>
</reference>
<dbReference type="EMBL" id="JOKM01000102">
    <property type="protein sequence ID" value="KGB21325.1"/>
    <property type="molecule type" value="Genomic_DNA"/>
</dbReference>
<protein>
    <submittedName>
        <fullName evidence="1">Uncharacterized protein</fullName>
    </submittedName>
</protein>
<evidence type="ECO:0000313" key="2">
    <source>
        <dbReference type="Proteomes" id="UP000029448"/>
    </source>
</evidence>
<accession>A0A094YH32</accession>
<comment type="caution">
    <text evidence="1">The sequence shown here is derived from an EMBL/GenBank/DDBJ whole genome shotgun (WGS) entry which is preliminary data.</text>
</comment>
<proteinExistence type="predicted"/>
<dbReference type="STRING" id="104102.AtDm6_2961"/>
<sequence>MLISAISKHLKRELGAPTISTETEIKTYLKSGAKNPQLTVTDF</sequence>
<name>A0A094YH32_9PROT</name>
<organism evidence="1 2">
    <name type="scientific">Acetobacter tropicalis</name>
    <dbReference type="NCBI Taxonomy" id="104102"/>
    <lineage>
        <taxon>Bacteria</taxon>
        <taxon>Pseudomonadati</taxon>
        <taxon>Pseudomonadota</taxon>
        <taxon>Alphaproteobacteria</taxon>
        <taxon>Acetobacterales</taxon>
        <taxon>Acetobacteraceae</taxon>
        <taxon>Acetobacter</taxon>
    </lineage>
</organism>
<evidence type="ECO:0000313" key="1">
    <source>
        <dbReference type="EMBL" id="KGB21325.1"/>
    </source>
</evidence>
<dbReference type="Proteomes" id="UP000029448">
    <property type="component" value="Unassembled WGS sequence"/>
</dbReference>
<dbReference type="AlphaFoldDB" id="A0A094YH32"/>
<gene>
    <name evidence="1" type="ORF">AtDm6_2961</name>
</gene>
<keyword evidence="2" id="KW-1185">Reference proteome</keyword>